<dbReference type="Proteomes" id="UP000198688">
    <property type="component" value="Chromosome I"/>
</dbReference>
<protein>
    <submittedName>
        <fullName evidence="3">Uncharacterized protein</fullName>
    </submittedName>
</protein>
<gene>
    <name evidence="3" type="ORF">SAMN04489716_7957</name>
</gene>
<evidence type="ECO:0000256" key="2">
    <source>
        <dbReference type="SAM" id="Phobius"/>
    </source>
</evidence>
<keyword evidence="4" id="KW-1185">Reference proteome</keyword>
<reference evidence="3 4" key="1">
    <citation type="submission" date="2016-10" db="EMBL/GenBank/DDBJ databases">
        <authorList>
            <person name="de Groot N.N."/>
        </authorList>
    </citation>
    <scope>NUCLEOTIDE SEQUENCE [LARGE SCALE GENOMIC DNA]</scope>
    <source>
        <strain evidence="3 4">DSM 43941</strain>
    </source>
</reference>
<evidence type="ECO:0000313" key="4">
    <source>
        <dbReference type="Proteomes" id="UP000198688"/>
    </source>
</evidence>
<accession>A0A1H2D4C1</accession>
<evidence type="ECO:0000313" key="3">
    <source>
        <dbReference type="EMBL" id="SDT77434.1"/>
    </source>
</evidence>
<proteinExistence type="predicted"/>
<keyword evidence="2" id="KW-0812">Transmembrane</keyword>
<sequence>MTSPPPFLLSPENHDPAPAPGPRTWVLAAAGTALLVAGLVGGYAIGVRSASATSSAAVISPAAENPAADSAGPAAAPTAAASAVTPVDQSARFTGTEAAVLAEPWLPEISNCVSDKDNGGPKLENGRTEAINCRIGDLQLYFETFRTAKEFGWTRDYREQASRKSRTLVPGAETPRQKTGTTTGKTGTYFEYVTGQTCGLFWTHAGSLTDLRLETDCASIDDSWPALRGVWNRFS</sequence>
<feature type="region of interest" description="Disordered" evidence="1">
    <location>
        <begin position="164"/>
        <end position="183"/>
    </location>
</feature>
<organism evidence="3 4">
    <name type="scientific">Actinoplanes derwentensis</name>
    <dbReference type="NCBI Taxonomy" id="113562"/>
    <lineage>
        <taxon>Bacteria</taxon>
        <taxon>Bacillati</taxon>
        <taxon>Actinomycetota</taxon>
        <taxon>Actinomycetes</taxon>
        <taxon>Micromonosporales</taxon>
        <taxon>Micromonosporaceae</taxon>
        <taxon>Actinoplanes</taxon>
    </lineage>
</organism>
<feature type="transmembrane region" description="Helical" evidence="2">
    <location>
        <begin position="25"/>
        <end position="45"/>
    </location>
</feature>
<dbReference type="STRING" id="113562.SAMN04489716_7957"/>
<keyword evidence="2" id="KW-1133">Transmembrane helix</keyword>
<keyword evidence="2" id="KW-0472">Membrane</keyword>
<dbReference type="EMBL" id="LT629758">
    <property type="protein sequence ID" value="SDT77434.1"/>
    <property type="molecule type" value="Genomic_DNA"/>
</dbReference>
<name>A0A1H2D4C1_9ACTN</name>
<evidence type="ECO:0000256" key="1">
    <source>
        <dbReference type="SAM" id="MobiDB-lite"/>
    </source>
</evidence>
<dbReference type="AlphaFoldDB" id="A0A1H2D4C1"/>